<accession>A0ACB9ZBR9</accession>
<evidence type="ECO:0000313" key="2">
    <source>
        <dbReference type="Proteomes" id="UP001497700"/>
    </source>
</evidence>
<keyword evidence="2" id="KW-1185">Reference proteome</keyword>
<gene>
    <name evidence="1" type="ORF">F4820DRAFT_407518</name>
</gene>
<proteinExistence type="predicted"/>
<protein>
    <submittedName>
        <fullName evidence="1">Uncharacterized protein</fullName>
    </submittedName>
</protein>
<sequence length="452" mass="51217">MSSISQSLRDYTSRPDELFALSDQDLLLLVHSDFKDELRRLKWAYSVGGKRSDVKSDSPSPSKLLYPDDDDHDEVNRTLISILTLKWIYKQQYETVVGKQDEALKLSRESFQIIHDFYMDTINNPDELYALIMSVVVNDIGKDKQLAVDYEERMGKPIDTLNHDMILKKAVEAGLVGCLDRLTADYKADIILGMELGAEFNFGQLAQAENVPIALETIEIMRGHARSFKLRFMEQLLDIAGAAGHLDWTCAKKLTQSNYDAYRAVYDAVLGIIENKLSLREGYDLVLERRQKLLQRKGFRVLDLKNKDDHALARILCMSSVADRDTAELYTRAWTSLEDEVRNPLCESLSKDGISDTAVQVTYIPALITQAVDPSGPWSNEAKERSLQSALRYLERVMSAPIGIRTPLSYVERNVLSALKNVVQAPQFRGDPTILEKADIPEICYTKERKLG</sequence>
<organism evidence="1 2">
    <name type="scientific">Hypoxylon rubiginosum</name>
    <dbReference type="NCBI Taxonomy" id="110542"/>
    <lineage>
        <taxon>Eukaryota</taxon>
        <taxon>Fungi</taxon>
        <taxon>Dikarya</taxon>
        <taxon>Ascomycota</taxon>
        <taxon>Pezizomycotina</taxon>
        <taxon>Sordariomycetes</taxon>
        <taxon>Xylariomycetidae</taxon>
        <taxon>Xylariales</taxon>
        <taxon>Hypoxylaceae</taxon>
        <taxon>Hypoxylon</taxon>
    </lineage>
</organism>
<dbReference type="EMBL" id="MU393432">
    <property type="protein sequence ID" value="KAI4869197.1"/>
    <property type="molecule type" value="Genomic_DNA"/>
</dbReference>
<dbReference type="Proteomes" id="UP001497700">
    <property type="component" value="Unassembled WGS sequence"/>
</dbReference>
<comment type="caution">
    <text evidence="1">The sequence shown here is derived from an EMBL/GenBank/DDBJ whole genome shotgun (WGS) entry which is preliminary data.</text>
</comment>
<evidence type="ECO:0000313" key="1">
    <source>
        <dbReference type="EMBL" id="KAI4869197.1"/>
    </source>
</evidence>
<name>A0ACB9ZBR9_9PEZI</name>
<reference evidence="1 2" key="1">
    <citation type="journal article" date="2022" name="New Phytol.">
        <title>Ecological generalism drives hyperdiversity of secondary metabolite gene clusters in xylarialean endophytes.</title>
        <authorList>
            <person name="Franco M.E.E."/>
            <person name="Wisecaver J.H."/>
            <person name="Arnold A.E."/>
            <person name="Ju Y.M."/>
            <person name="Slot J.C."/>
            <person name="Ahrendt S."/>
            <person name="Moore L.P."/>
            <person name="Eastman K.E."/>
            <person name="Scott K."/>
            <person name="Konkel Z."/>
            <person name="Mondo S.J."/>
            <person name="Kuo A."/>
            <person name="Hayes R.D."/>
            <person name="Haridas S."/>
            <person name="Andreopoulos B."/>
            <person name="Riley R."/>
            <person name="LaButti K."/>
            <person name="Pangilinan J."/>
            <person name="Lipzen A."/>
            <person name="Amirebrahimi M."/>
            <person name="Yan J."/>
            <person name="Adam C."/>
            <person name="Keymanesh K."/>
            <person name="Ng V."/>
            <person name="Louie K."/>
            <person name="Northen T."/>
            <person name="Drula E."/>
            <person name="Henrissat B."/>
            <person name="Hsieh H.M."/>
            <person name="Youens-Clark K."/>
            <person name="Lutzoni F."/>
            <person name="Miadlikowska J."/>
            <person name="Eastwood D.C."/>
            <person name="Hamelin R.C."/>
            <person name="Grigoriev I.V."/>
            <person name="U'Ren J.M."/>
        </authorList>
    </citation>
    <scope>NUCLEOTIDE SEQUENCE [LARGE SCALE GENOMIC DNA]</scope>
    <source>
        <strain evidence="1 2">CBS 119005</strain>
    </source>
</reference>